<dbReference type="EMBL" id="GBRH01199851">
    <property type="protein sequence ID" value="JAD98044.1"/>
    <property type="molecule type" value="Transcribed_RNA"/>
</dbReference>
<reference evidence="1" key="2">
    <citation type="journal article" date="2015" name="Data Brief">
        <title>Shoot transcriptome of the giant reed, Arundo donax.</title>
        <authorList>
            <person name="Barrero R.A."/>
            <person name="Guerrero F.D."/>
            <person name="Moolhuijzen P."/>
            <person name="Goolsby J.A."/>
            <person name="Tidwell J."/>
            <person name="Bellgard S.E."/>
            <person name="Bellgard M.I."/>
        </authorList>
    </citation>
    <scope>NUCLEOTIDE SEQUENCE</scope>
    <source>
        <tissue evidence="1">Shoot tissue taken approximately 20 cm above the soil surface</tissue>
    </source>
</reference>
<accession>A0A0A9EBC5</accession>
<sequence>MPDFSFHSVYEAYSPCLEALSN</sequence>
<reference evidence="1" key="1">
    <citation type="submission" date="2014-09" db="EMBL/GenBank/DDBJ databases">
        <authorList>
            <person name="Magalhaes I.L.F."/>
            <person name="Oliveira U."/>
            <person name="Santos F.R."/>
            <person name="Vidigal T.H.D.A."/>
            <person name="Brescovit A.D."/>
            <person name="Santos A.J."/>
        </authorList>
    </citation>
    <scope>NUCLEOTIDE SEQUENCE</scope>
    <source>
        <tissue evidence="1">Shoot tissue taken approximately 20 cm above the soil surface</tissue>
    </source>
</reference>
<protein>
    <submittedName>
        <fullName evidence="1">Uncharacterized protein</fullName>
    </submittedName>
</protein>
<dbReference type="AlphaFoldDB" id="A0A0A9EBC5"/>
<proteinExistence type="predicted"/>
<organism evidence="1">
    <name type="scientific">Arundo donax</name>
    <name type="common">Giant reed</name>
    <name type="synonym">Donax arundinaceus</name>
    <dbReference type="NCBI Taxonomy" id="35708"/>
    <lineage>
        <taxon>Eukaryota</taxon>
        <taxon>Viridiplantae</taxon>
        <taxon>Streptophyta</taxon>
        <taxon>Embryophyta</taxon>
        <taxon>Tracheophyta</taxon>
        <taxon>Spermatophyta</taxon>
        <taxon>Magnoliopsida</taxon>
        <taxon>Liliopsida</taxon>
        <taxon>Poales</taxon>
        <taxon>Poaceae</taxon>
        <taxon>PACMAD clade</taxon>
        <taxon>Arundinoideae</taxon>
        <taxon>Arundineae</taxon>
        <taxon>Arundo</taxon>
    </lineage>
</organism>
<evidence type="ECO:0000313" key="1">
    <source>
        <dbReference type="EMBL" id="JAD98044.1"/>
    </source>
</evidence>
<name>A0A0A9EBC5_ARUDO</name>